<dbReference type="GeneID" id="63795275"/>
<evidence type="ECO:0000313" key="2">
    <source>
        <dbReference type="Proteomes" id="UP000249363"/>
    </source>
</evidence>
<evidence type="ECO:0000313" key="1">
    <source>
        <dbReference type="EMBL" id="RAO70047.1"/>
    </source>
</evidence>
<dbReference type="InterPro" id="IPR016181">
    <property type="entry name" value="Acyl_CoA_acyltransferase"/>
</dbReference>
<comment type="caution">
    <text evidence="1">The sequence shown here is derived from an EMBL/GenBank/DDBJ whole genome shotgun (WGS) entry which is preliminary data.</text>
</comment>
<name>A0A364L2L6_TALAM</name>
<keyword evidence="2" id="KW-1185">Reference proteome</keyword>
<protein>
    <submittedName>
        <fullName evidence="1">Uncharacterized protein</fullName>
    </submittedName>
</protein>
<gene>
    <name evidence="1" type="ORF">BHQ10_006059</name>
</gene>
<dbReference type="SUPFAM" id="SSF55729">
    <property type="entry name" value="Acyl-CoA N-acyltransferases (Nat)"/>
    <property type="match status" value="1"/>
</dbReference>
<reference evidence="1 2" key="1">
    <citation type="journal article" date="2017" name="Biotechnol. Biofuels">
        <title>Differential beta-glucosidase expression as a function of carbon source availability in Talaromyces amestolkiae: a genomic and proteomic approach.</title>
        <authorList>
            <person name="de Eugenio L.I."/>
            <person name="Mendez-Liter J.A."/>
            <person name="Nieto-Dominguez M."/>
            <person name="Alonso L."/>
            <person name="Gil-Munoz J."/>
            <person name="Barriuso J."/>
            <person name="Prieto A."/>
            <person name="Martinez M.J."/>
        </authorList>
    </citation>
    <scope>NUCLEOTIDE SEQUENCE [LARGE SCALE GENOMIC DNA]</scope>
    <source>
        <strain evidence="1 2">CIB</strain>
    </source>
</reference>
<dbReference type="CDD" id="cd04301">
    <property type="entry name" value="NAT_SF"/>
    <property type="match status" value="1"/>
</dbReference>
<accession>A0A364L2L6</accession>
<proteinExistence type="predicted"/>
<organism evidence="1 2">
    <name type="scientific">Talaromyces amestolkiae</name>
    <dbReference type="NCBI Taxonomy" id="1196081"/>
    <lineage>
        <taxon>Eukaryota</taxon>
        <taxon>Fungi</taxon>
        <taxon>Dikarya</taxon>
        <taxon>Ascomycota</taxon>
        <taxon>Pezizomycotina</taxon>
        <taxon>Eurotiomycetes</taxon>
        <taxon>Eurotiomycetidae</taxon>
        <taxon>Eurotiales</taxon>
        <taxon>Trichocomaceae</taxon>
        <taxon>Talaromyces</taxon>
        <taxon>Talaromyces sect. Talaromyces</taxon>
    </lineage>
</organism>
<dbReference type="AlphaFoldDB" id="A0A364L2L6"/>
<dbReference type="Proteomes" id="UP000249363">
    <property type="component" value="Unassembled WGS sequence"/>
</dbReference>
<dbReference type="OrthoDB" id="4436770at2759"/>
<sequence length="382" mass="42617">MTNIVPILLLPDHVRPNSSNLPLLKAIQKVLNESYTATYCRHPEIFGTRHIRMADPAQLADIIGTQGFTIVLAIITPGQSYDVVATCSVKDFGDGDIETYTQWSKNLSGAQWVNRKTATVDKVTNENPPKFELTAFAVSPRYQAMGLGARLLNEVKWLLAGRKFQTIAADTAPIVHGLGPSDATCNSWVNGIDLHQLKQVMETQQPDNISQSITNPKLVLVAIRELGNELYYQKRGFKTVWSGTVPIDAIQTTSKSGVKSLTFGAGANAQLTLGHHMKGAEVRILQHTYEVVAKQFHPARKSEFLMKLGAHEEPLYIAYPPHESGSRGICAIMNFFKYCFASFLFLFLLPMLAALREYNHWNWIHIRKPKCNLPKVEITIVC</sequence>
<dbReference type="STRING" id="1196081.A0A364L2L6"/>
<dbReference type="RefSeq" id="XP_040734563.1">
    <property type="nucleotide sequence ID" value="XM_040878603.1"/>
</dbReference>
<dbReference type="EMBL" id="MIKG01000011">
    <property type="protein sequence ID" value="RAO70047.1"/>
    <property type="molecule type" value="Genomic_DNA"/>
</dbReference>